<proteinExistence type="predicted"/>
<sequence length="393" mass="44600">MNQAGKPKQPMAIIAPEKVISTILKHDSKVTSYKIALLRAINDVVLTYPDLRTHKSPVAVPLKLLAKFWVAYYWPFVDSAMPVRQGQPVKRGGKVHNDIAFRPVLSELRIRWEQTVGGLKNPADGFFLINELKSGRKWQNYPDTLIEALSRSVSAISRTIEMPIRYAGPGEWSIFERPQNYGAIAGNVVAVPGTTPRNRCLVIPFELWETFRQMSLWIEALCIHEWCLFTERTSSVNRGAIYSLLTARPDNRRPLTWERNQIDILLMEGAEFTCPWSEKRLAKGIAYDLDHILPIAVYPTNELWNLVPSDPEFNSHQKRARLPTSERLAIARPHLGQTYRQYGKSASLAGVLIEDAVLRFARLQSETTFTIGLALAVIDLVEEVAELRNLARF</sequence>
<evidence type="ECO:0000313" key="3">
    <source>
        <dbReference type="Proteomes" id="UP000050465"/>
    </source>
</evidence>
<dbReference type="Proteomes" id="UP000050465">
    <property type="component" value="Unassembled WGS sequence"/>
</dbReference>
<dbReference type="STRING" id="1666911.HLUCCA11_22845"/>
<evidence type="ECO:0000259" key="1">
    <source>
        <dbReference type="Pfam" id="PF13395"/>
    </source>
</evidence>
<keyword evidence="2" id="KW-0255">Endonuclease</keyword>
<gene>
    <name evidence="2" type="ORF">HLUCCA11_22845</name>
</gene>
<protein>
    <submittedName>
        <fullName evidence="2">HNH endonuclease</fullName>
    </submittedName>
</protein>
<dbReference type="Gene3D" id="1.10.30.50">
    <property type="match status" value="1"/>
</dbReference>
<dbReference type="Pfam" id="PF13395">
    <property type="entry name" value="HNH_4"/>
    <property type="match status" value="1"/>
</dbReference>
<accession>A0A0P8BSZ5</accession>
<feature type="domain" description="HNH nuclease" evidence="1">
    <location>
        <begin position="280"/>
        <end position="323"/>
    </location>
</feature>
<organism evidence="2 3">
    <name type="scientific">Phormidesmis priestleyi Ana</name>
    <dbReference type="NCBI Taxonomy" id="1666911"/>
    <lineage>
        <taxon>Bacteria</taxon>
        <taxon>Bacillati</taxon>
        <taxon>Cyanobacteriota</taxon>
        <taxon>Cyanophyceae</taxon>
        <taxon>Leptolyngbyales</taxon>
        <taxon>Leptolyngbyaceae</taxon>
        <taxon>Phormidesmis</taxon>
    </lineage>
</organism>
<dbReference type="GO" id="GO:0004519">
    <property type="term" value="F:endonuclease activity"/>
    <property type="evidence" value="ECO:0007669"/>
    <property type="project" value="UniProtKB-KW"/>
</dbReference>
<reference evidence="2 3" key="1">
    <citation type="submission" date="2015-09" db="EMBL/GenBank/DDBJ databases">
        <title>Identification and resolution of microdiversity through metagenomic sequencing of parallel consortia.</title>
        <authorList>
            <person name="Nelson W.C."/>
            <person name="Romine M.F."/>
            <person name="Lindemann S.R."/>
        </authorList>
    </citation>
    <scope>NUCLEOTIDE SEQUENCE [LARGE SCALE GENOMIC DNA]</scope>
    <source>
        <strain evidence="2">Ana</strain>
    </source>
</reference>
<dbReference type="EMBL" id="LJZR01000079">
    <property type="protein sequence ID" value="KPQ31863.1"/>
    <property type="molecule type" value="Genomic_DNA"/>
</dbReference>
<name>A0A0P8BSZ5_9CYAN</name>
<dbReference type="PATRIC" id="fig|1666911.3.peg.4589"/>
<dbReference type="AlphaFoldDB" id="A0A0P8BSZ5"/>
<comment type="caution">
    <text evidence="2">The sequence shown here is derived from an EMBL/GenBank/DDBJ whole genome shotgun (WGS) entry which is preliminary data.</text>
</comment>
<dbReference type="InterPro" id="IPR003615">
    <property type="entry name" value="HNH_nuc"/>
</dbReference>
<keyword evidence="2" id="KW-0540">Nuclease</keyword>
<evidence type="ECO:0000313" key="2">
    <source>
        <dbReference type="EMBL" id="KPQ31863.1"/>
    </source>
</evidence>
<keyword evidence="2" id="KW-0378">Hydrolase</keyword>